<feature type="compositionally biased region" description="Polar residues" evidence="5">
    <location>
        <begin position="218"/>
        <end position="229"/>
    </location>
</feature>
<feature type="domain" description="C2H2-type" evidence="6">
    <location>
        <begin position="92"/>
        <end position="113"/>
    </location>
</feature>
<feature type="region of interest" description="Disordered" evidence="5">
    <location>
        <begin position="431"/>
        <end position="473"/>
    </location>
</feature>
<feature type="compositionally biased region" description="Polar residues" evidence="5">
    <location>
        <begin position="771"/>
        <end position="797"/>
    </location>
</feature>
<feature type="compositionally biased region" description="Polar residues" evidence="5">
    <location>
        <begin position="1359"/>
        <end position="1374"/>
    </location>
</feature>
<name>A0ABR3IYQ9_9AGAR</name>
<keyword evidence="1" id="KW-0479">Metal-binding</keyword>
<feature type="region of interest" description="Disordered" evidence="5">
    <location>
        <begin position="265"/>
        <end position="374"/>
    </location>
</feature>
<feature type="compositionally biased region" description="Low complexity" evidence="5">
    <location>
        <begin position="1344"/>
        <end position="1357"/>
    </location>
</feature>
<dbReference type="InterPro" id="IPR051580">
    <property type="entry name" value="ZnF-Chromatin_assoc"/>
</dbReference>
<organism evidence="7 8">
    <name type="scientific">Hohenbuehelia grisea</name>
    <dbReference type="NCBI Taxonomy" id="104357"/>
    <lineage>
        <taxon>Eukaryota</taxon>
        <taxon>Fungi</taxon>
        <taxon>Dikarya</taxon>
        <taxon>Basidiomycota</taxon>
        <taxon>Agaricomycotina</taxon>
        <taxon>Agaricomycetes</taxon>
        <taxon>Agaricomycetidae</taxon>
        <taxon>Agaricales</taxon>
        <taxon>Pleurotineae</taxon>
        <taxon>Pleurotaceae</taxon>
        <taxon>Hohenbuehelia</taxon>
    </lineage>
</organism>
<feature type="region of interest" description="Disordered" evidence="5">
    <location>
        <begin position="1213"/>
        <end position="1267"/>
    </location>
</feature>
<feature type="compositionally biased region" description="Low complexity" evidence="5">
    <location>
        <begin position="276"/>
        <end position="297"/>
    </location>
</feature>
<protein>
    <recommendedName>
        <fullName evidence="6">C2H2-type domain-containing protein</fullName>
    </recommendedName>
</protein>
<feature type="compositionally biased region" description="Polar residues" evidence="5">
    <location>
        <begin position="644"/>
        <end position="654"/>
    </location>
</feature>
<keyword evidence="2" id="KW-0677">Repeat</keyword>
<feature type="compositionally biased region" description="Basic and acidic residues" evidence="5">
    <location>
        <begin position="534"/>
        <end position="544"/>
    </location>
</feature>
<feature type="region of interest" description="Disordered" evidence="5">
    <location>
        <begin position="1387"/>
        <end position="1437"/>
    </location>
</feature>
<feature type="region of interest" description="Disordered" evidence="5">
    <location>
        <begin position="1285"/>
        <end position="1304"/>
    </location>
</feature>
<gene>
    <name evidence="7" type="ORF">HGRIS_010824</name>
</gene>
<feature type="compositionally biased region" description="Polar residues" evidence="5">
    <location>
        <begin position="546"/>
        <end position="567"/>
    </location>
</feature>
<evidence type="ECO:0000256" key="5">
    <source>
        <dbReference type="SAM" id="MobiDB-lite"/>
    </source>
</evidence>
<dbReference type="Proteomes" id="UP001556367">
    <property type="component" value="Unassembled WGS sequence"/>
</dbReference>
<dbReference type="SMART" id="SM00355">
    <property type="entry name" value="ZnF_C2H2"/>
    <property type="match status" value="3"/>
</dbReference>
<evidence type="ECO:0000313" key="8">
    <source>
        <dbReference type="Proteomes" id="UP001556367"/>
    </source>
</evidence>
<comment type="caution">
    <text evidence="7">The sequence shown here is derived from an EMBL/GenBank/DDBJ whole genome shotgun (WGS) entry which is preliminary data.</text>
</comment>
<feature type="compositionally biased region" description="Basic and acidic residues" evidence="5">
    <location>
        <begin position="116"/>
        <end position="129"/>
    </location>
</feature>
<keyword evidence="4" id="KW-0862">Zinc</keyword>
<feature type="compositionally biased region" description="Low complexity" evidence="5">
    <location>
        <begin position="1387"/>
        <end position="1424"/>
    </location>
</feature>
<proteinExistence type="predicted"/>
<evidence type="ECO:0000313" key="7">
    <source>
        <dbReference type="EMBL" id="KAL0948220.1"/>
    </source>
</evidence>
<keyword evidence="3" id="KW-0863">Zinc-finger</keyword>
<feature type="domain" description="C2H2-type" evidence="6">
    <location>
        <begin position="1170"/>
        <end position="1197"/>
    </location>
</feature>
<feature type="region of interest" description="Disordered" evidence="5">
    <location>
        <begin position="867"/>
        <end position="939"/>
    </location>
</feature>
<feature type="region of interest" description="Disordered" evidence="5">
    <location>
        <begin position="1344"/>
        <end position="1374"/>
    </location>
</feature>
<feature type="compositionally biased region" description="Polar residues" evidence="5">
    <location>
        <begin position="454"/>
        <end position="463"/>
    </location>
</feature>
<accession>A0ABR3IYQ9</accession>
<feature type="region of interest" description="Disordered" evidence="5">
    <location>
        <begin position="205"/>
        <end position="229"/>
    </location>
</feature>
<dbReference type="PANTHER" id="PTHR23057:SF0">
    <property type="entry name" value="JUXTAPOSED WITH ANOTHER ZINC FINGER PROTEIN 1"/>
    <property type="match status" value="1"/>
</dbReference>
<feature type="region of interest" description="Disordered" evidence="5">
    <location>
        <begin position="771"/>
        <end position="801"/>
    </location>
</feature>
<feature type="region of interest" description="Disordered" evidence="5">
    <location>
        <begin position="720"/>
        <end position="739"/>
    </location>
</feature>
<feature type="compositionally biased region" description="Basic and acidic residues" evidence="5">
    <location>
        <begin position="925"/>
        <end position="937"/>
    </location>
</feature>
<evidence type="ECO:0000259" key="6">
    <source>
        <dbReference type="SMART" id="SM00355"/>
    </source>
</evidence>
<feature type="region of interest" description="Disordered" evidence="5">
    <location>
        <begin position="1019"/>
        <end position="1050"/>
    </location>
</feature>
<feature type="compositionally biased region" description="Low complexity" evidence="5">
    <location>
        <begin position="1293"/>
        <end position="1302"/>
    </location>
</feature>
<dbReference type="PANTHER" id="PTHR23057">
    <property type="entry name" value="JUXTAPOSED WITH ANOTHER ZINC FINGER PROTEIN 1"/>
    <property type="match status" value="1"/>
</dbReference>
<feature type="compositionally biased region" description="Low complexity" evidence="5">
    <location>
        <begin position="600"/>
        <end position="613"/>
    </location>
</feature>
<feature type="domain" description="C2H2-type" evidence="6">
    <location>
        <begin position="1070"/>
        <end position="1093"/>
    </location>
</feature>
<reference evidence="8" key="1">
    <citation type="submission" date="2024-06" db="EMBL/GenBank/DDBJ databases">
        <title>Multi-omics analyses provide insights into the biosynthesis of the anticancer antibiotic pleurotin in Hohenbuehelia grisea.</title>
        <authorList>
            <person name="Weaver J.A."/>
            <person name="Alberti F."/>
        </authorList>
    </citation>
    <scope>NUCLEOTIDE SEQUENCE [LARGE SCALE GENOMIC DNA]</scope>
    <source>
        <strain evidence="8">T-177</strain>
    </source>
</reference>
<evidence type="ECO:0000256" key="2">
    <source>
        <dbReference type="ARBA" id="ARBA00022737"/>
    </source>
</evidence>
<feature type="compositionally biased region" description="Low complexity" evidence="5">
    <location>
        <begin position="304"/>
        <end position="340"/>
    </location>
</feature>
<feature type="region of interest" description="Disordered" evidence="5">
    <location>
        <begin position="116"/>
        <end position="135"/>
    </location>
</feature>
<sequence length="1437" mass="148465">MSSSQPIALPSNNRHPAVDVADSDRDCTMASGSLNGSDFNPASYTRHFMGSPISWRMSSFGSRCVPTDPASFEMSTSLTSVLGTGGDFGKDYFCCGVWLPDLHALTEHIEEIHKDGRFRNPDNNNEPHTDPSNPTISYAYAFQGQPPSMGGVPIDPEDMEFEPDPEAHVHTRVAEPFSPIHNTSRPVQLSVPAIPYLNNVHPSQQHPIPQAAYAPAPSSHQAVERTNSQQLADGETVVVVAHASQAPMPSQPTVPVQEAQVVQPDPAPINMAPTGAPQQPQAAWAPQPLSSTSSRSSLDTPARSTPSPSSGVSSPPDTPVTTPSSAWPSPRLLASAAPLAGNPSPLGLGATHNQAQGTHTSPGRTLQHTPSLQHLRPRTNSLRRETSLQHLRAAREALSPIPHPNAATGLTPTLATLNTGFIAAAGSASNSQVSSPVLDGPSADGQLPPGLGRKNSTPGTPTPHSAAPEPHARSRAALHRVGPYAYASAPPSPHPSHARSGWIGRMRDGSPPDAITEDANTASRGPSPGPGLTREQRRDLKESLKQVAQDQQSMTGMVQTTSTSTVSELAGALNERVSFSPPNPYAYSLPADQTTAFTASPPTDGPSSPTPSDYIITSPPLAKAFAPTPSGTQTPAADIHSPPLSATPSPNVSHAPSPVATPRIHSLTRHASLGALGFARLGSGLHIKNSLAGAVADVYSTGFSGLNAATDYMVNGSNSGASADSTYQSDGDSTGFEGGMYSPTQASFFGSNEPGFGDMALGSAVNSLGYNDSAPSHSQRTPLVPNKSTPDSASMYSPPTYPQQLSTGSGFSTLGGALGTDPGGPGMTTGLARYGGGAGPSLGGIGMTSLDGALGWDTTGFMGMHGMQGQQPEPAPTCVQPAMLFSPSVTPEGSREASPSDPADATREARPGSVGKVPRVKTSRSGRDRKAEKEAKKEKKKLAAAAAAAGAKPDVDMTAALVANGIPGAVEVAAAAAELRRARTKDGEDVKPAASSAASSEAAVAPAAEVIAAAPVAGPSTAPNAVKEATSAPPPPTPATGVPSHPLPGTLPAHAATALILGKPLLSKPFRCPNPGCSKSYKQANGLKYHQQHGQCSFLQAKDVEIRDKLLEARANLAVAAGSLPGTRPGTPGGTMTEAEMQAYIAGLGPISEAELRELEKEAERALRPFACTVDDCQRRYKNMNGLRYHYQHTADHGAVGLALLATGQHPCLQNRGGSRTSAAAAEDLKKERKSSVISAAGTGGATAARTPRAPPRAVASATPSTMVPRTAAPVVASGMVGYAGQRPHAHSQQQQQQQPQQKIYAPTASYGAQPGVPSPLGYAQEFSVPHSGGSAAAAAATASSSSSSGSSSGGSAVPQGQKSPPSTAQQHQDYTQMAYHAQYEAHRQQYQRQYQQQQQQIALAQQQQAQAQAQAQAQQHGQQSNGGPGYREPEAQ</sequence>
<evidence type="ECO:0000256" key="1">
    <source>
        <dbReference type="ARBA" id="ARBA00022723"/>
    </source>
</evidence>
<dbReference type="EMBL" id="JASNQZ010000014">
    <property type="protein sequence ID" value="KAL0948220.1"/>
    <property type="molecule type" value="Genomic_DNA"/>
</dbReference>
<feature type="region of interest" description="Disordered" evidence="5">
    <location>
        <begin position="485"/>
        <end position="567"/>
    </location>
</feature>
<evidence type="ECO:0000256" key="4">
    <source>
        <dbReference type="ARBA" id="ARBA00022833"/>
    </source>
</evidence>
<feature type="compositionally biased region" description="Polar residues" evidence="5">
    <location>
        <begin position="720"/>
        <end position="732"/>
    </location>
</feature>
<evidence type="ECO:0000256" key="3">
    <source>
        <dbReference type="ARBA" id="ARBA00022771"/>
    </source>
</evidence>
<feature type="compositionally biased region" description="Low complexity" evidence="5">
    <location>
        <begin position="1246"/>
        <end position="1266"/>
    </location>
</feature>
<feature type="compositionally biased region" description="Polar residues" evidence="5">
    <location>
        <begin position="351"/>
        <end position="372"/>
    </location>
</feature>
<dbReference type="InterPro" id="IPR013087">
    <property type="entry name" value="Znf_C2H2_type"/>
</dbReference>
<keyword evidence="8" id="KW-1185">Reference proteome</keyword>
<feature type="region of interest" description="Disordered" evidence="5">
    <location>
        <begin position="595"/>
        <end position="660"/>
    </location>
</feature>